<keyword evidence="2 4" id="KW-0238">DNA-binding</keyword>
<dbReference type="GO" id="GO:0006310">
    <property type="term" value="P:DNA recombination"/>
    <property type="evidence" value="ECO:0007669"/>
    <property type="project" value="UniProtKB-KW"/>
</dbReference>
<sequence>MAYIYQTKTGKWGYNVSLGIDPVTKKQRQKTKSTFKTEKDAIRAAALLEKQFEDGDYQTETKIKVATYVEDFLTWYSQNAKSSSARTRKVNLKQLTEPWSKVPLRKITKKMYQERLYELSSEYSKNYLQAIHTSGKMLFKRAIDLELIKTDPTENFKLPKKKVSVEDLEQNDEDIKFLEKEELAHFLRVTKQHGLPQDELIFTTLAYTGMRIGEALALKWADIDLLQLTLRISKTLYTPQNNAKKFELLTPKTSSSHRTLRTDEHLISLFKKHKAAQNEHILKYGQYYQNHQFVFARNDGLPMTRNFVDGRLQRLLKTAGIEKSITPHSFRHTHTSLLIEAGVGIKEIQQRLGHGDIKTTMNIYAHMTANMEEKAAQQFSDLMNGLL</sequence>
<dbReference type="InterPro" id="IPR010998">
    <property type="entry name" value="Integrase_recombinase_N"/>
</dbReference>
<keyword evidence="3" id="KW-0233">DNA recombination</keyword>
<dbReference type="InterPro" id="IPR044068">
    <property type="entry name" value="CB"/>
</dbReference>
<dbReference type="STRING" id="1714354.BLL40_04655"/>
<dbReference type="CDD" id="cd01189">
    <property type="entry name" value="INT_ICEBs1_C_like"/>
    <property type="match status" value="1"/>
</dbReference>
<feature type="domain" description="Core-binding (CB)" evidence="6">
    <location>
        <begin position="63"/>
        <end position="143"/>
    </location>
</feature>
<dbReference type="GO" id="GO:0015074">
    <property type="term" value="P:DNA integration"/>
    <property type="evidence" value="ECO:0007669"/>
    <property type="project" value="InterPro"/>
</dbReference>
<dbReference type="InterPro" id="IPR050090">
    <property type="entry name" value="Tyrosine_recombinase_XerCD"/>
</dbReference>
<dbReference type="InterPro" id="IPR011010">
    <property type="entry name" value="DNA_brk_join_enz"/>
</dbReference>
<dbReference type="PROSITE" id="PS51898">
    <property type="entry name" value="TYR_RECOMBINASE"/>
    <property type="match status" value="1"/>
</dbReference>
<evidence type="ECO:0000256" key="2">
    <source>
        <dbReference type="ARBA" id="ARBA00023125"/>
    </source>
</evidence>
<evidence type="ECO:0000313" key="7">
    <source>
        <dbReference type="EMBL" id="OKL37599.1"/>
    </source>
</evidence>
<dbReference type="Gene3D" id="1.10.150.130">
    <property type="match status" value="1"/>
</dbReference>
<comment type="similarity">
    <text evidence="1">Belongs to the 'phage' integrase family.</text>
</comment>
<reference evidence="7 8" key="1">
    <citation type="submission" date="2016-12" db="EMBL/GenBank/DDBJ databases">
        <title>Domibacillus sp. SAOS 44 whole genome sequencing.</title>
        <authorList>
            <person name="Verma A."/>
            <person name="Krishnamurthi S."/>
        </authorList>
    </citation>
    <scope>NUCLEOTIDE SEQUENCE [LARGE SCALE GENOMIC DNA]</scope>
    <source>
        <strain evidence="7 8">SAOS 44</strain>
    </source>
</reference>
<dbReference type="SUPFAM" id="SSF56349">
    <property type="entry name" value="DNA breaking-rejoining enzymes"/>
    <property type="match status" value="1"/>
</dbReference>
<dbReference type="GO" id="GO:0003677">
    <property type="term" value="F:DNA binding"/>
    <property type="evidence" value="ECO:0007669"/>
    <property type="project" value="UniProtKB-UniRule"/>
</dbReference>
<evidence type="ECO:0008006" key="9">
    <source>
        <dbReference type="Google" id="ProtNLM"/>
    </source>
</evidence>
<dbReference type="Pfam" id="PF00589">
    <property type="entry name" value="Phage_integrase"/>
    <property type="match status" value="1"/>
</dbReference>
<evidence type="ECO:0000256" key="3">
    <source>
        <dbReference type="ARBA" id="ARBA00023172"/>
    </source>
</evidence>
<dbReference type="OrthoDB" id="9803188at2"/>
<evidence type="ECO:0000256" key="1">
    <source>
        <dbReference type="ARBA" id="ARBA00008857"/>
    </source>
</evidence>
<dbReference type="EMBL" id="MRWQ01000004">
    <property type="protein sequence ID" value="OKL37599.1"/>
    <property type="molecule type" value="Genomic_DNA"/>
</dbReference>
<dbReference type="InterPro" id="IPR002104">
    <property type="entry name" value="Integrase_catalytic"/>
</dbReference>
<evidence type="ECO:0000259" key="5">
    <source>
        <dbReference type="PROSITE" id="PS51898"/>
    </source>
</evidence>
<dbReference type="Proteomes" id="UP000186524">
    <property type="component" value="Unassembled WGS sequence"/>
</dbReference>
<name>A0A1Q5P5Q5_9BACI</name>
<protein>
    <recommendedName>
        <fullName evidence="9">Site-specific integrase</fullName>
    </recommendedName>
</protein>
<dbReference type="InterPro" id="IPR028259">
    <property type="entry name" value="AP2-like_int_N"/>
</dbReference>
<evidence type="ECO:0000259" key="6">
    <source>
        <dbReference type="PROSITE" id="PS51900"/>
    </source>
</evidence>
<dbReference type="AlphaFoldDB" id="A0A1Q5P5Q5"/>
<dbReference type="Gene3D" id="1.10.443.10">
    <property type="entry name" value="Intergrase catalytic core"/>
    <property type="match status" value="1"/>
</dbReference>
<dbReference type="Pfam" id="PF14657">
    <property type="entry name" value="Arm-DNA-bind_4"/>
    <property type="match status" value="1"/>
</dbReference>
<evidence type="ECO:0000256" key="4">
    <source>
        <dbReference type="PROSITE-ProRule" id="PRU01248"/>
    </source>
</evidence>
<dbReference type="InterPro" id="IPR013762">
    <property type="entry name" value="Integrase-like_cat_sf"/>
</dbReference>
<feature type="domain" description="Tyr recombinase" evidence="5">
    <location>
        <begin position="173"/>
        <end position="377"/>
    </location>
</feature>
<organism evidence="7 8">
    <name type="scientific">Domibacillus mangrovi</name>
    <dbReference type="NCBI Taxonomy" id="1714354"/>
    <lineage>
        <taxon>Bacteria</taxon>
        <taxon>Bacillati</taxon>
        <taxon>Bacillota</taxon>
        <taxon>Bacilli</taxon>
        <taxon>Bacillales</taxon>
        <taxon>Bacillaceae</taxon>
        <taxon>Domibacillus</taxon>
    </lineage>
</organism>
<dbReference type="RefSeq" id="WP_073710750.1">
    <property type="nucleotide sequence ID" value="NZ_MRWQ01000004.1"/>
</dbReference>
<evidence type="ECO:0000313" key="8">
    <source>
        <dbReference type="Proteomes" id="UP000186524"/>
    </source>
</evidence>
<gene>
    <name evidence="7" type="ORF">BLL40_04655</name>
</gene>
<dbReference type="PROSITE" id="PS51900">
    <property type="entry name" value="CB"/>
    <property type="match status" value="1"/>
</dbReference>
<proteinExistence type="inferred from homology"/>
<dbReference type="PANTHER" id="PTHR30349:SF64">
    <property type="entry name" value="PROPHAGE INTEGRASE INTD-RELATED"/>
    <property type="match status" value="1"/>
</dbReference>
<dbReference type="PANTHER" id="PTHR30349">
    <property type="entry name" value="PHAGE INTEGRASE-RELATED"/>
    <property type="match status" value="1"/>
</dbReference>
<accession>A0A1Q5P5Q5</accession>
<keyword evidence="8" id="KW-1185">Reference proteome</keyword>
<comment type="caution">
    <text evidence="7">The sequence shown here is derived from an EMBL/GenBank/DDBJ whole genome shotgun (WGS) entry which is preliminary data.</text>
</comment>